<name>A0ACC2XA27_9TREE</name>
<reference evidence="1" key="1">
    <citation type="submission" date="2023-04" db="EMBL/GenBank/DDBJ databases">
        <title>Draft Genome sequencing of Naganishia species isolated from polar environments using Oxford Nanopore Technology.</title>
        <authorList>
            <person name="Leo P."/>
            <person name="Venkateswaran K."/>
        </authorList>
    </citation>
    <scope>NUCLEOTIDE SEQUENCE</scope>
    <source>
        <strain evidence="1">MNA-CCFEE 5425</strain>
    </source>
</reference>
<evidence type="ECO:0000313" key="1">
    <source>
        <dbReference type="EMBL" id="KAJ9119642.1"/>
    </source>
</evidence>
<protein>
    <submittedName>
        <fullName evidence="1">Uncharacterized protein</fullName>
    </submittedName>
</protein>
<dbReference type="EMBL" id="JASBWU010000008">
    <property type="protein sequence ID" value="KAJ9119642.1"/>
    <property type="molecule type" value="Genomic_DNA"/>
</dbReference>
<sequence length="613" mass="66329">MRFATSIGALLALGLAAVPGVHAADKEAWRKRSIYQLLTDRFAPVSENAPALRPNLPAVCTTGGRKYCGGTWRSIIDKLDYIQGMGIDAIWISPVHKNLEVVTHWGEAYHGYWVTDVNKLNPRFGTAADLKALSKAVHDRGMLLMVDVVVNFAASLSTDTSAAALAPQNLTFKKPEHYHPHCWIDYNSQDSVERCWMGDGYVPLMDYNTENAEVQSTLNSMIKNLVSTYGIDGLRIDAAKHVPKPFWNKFCAAAGVFCMGEAWQNDIPFLVDYQKSKSLDSLLSYATFFNGVKNAFQVPGRANMNDMASAMKQVTSSFPDPGVLGNFLANHDVSRFRSVTASDAVAYNAFVWQHLFDGIPITYYGEEQEIKTGGSDPDQRQALWAAGSGNYSKTTKTYKRIKTLNTVRKFLMSSIAKVPPGNKTYLQDHSNVVLSTTTDLFFTKGPVLIALNNGFVALQRASLNSVVSIVIPSSIKKSGFQGQLYDVLHCKSVLPSANGSVVVTYDPAVSGPEPLVLMTIENAALSGLCRTPKVLAESAPASQLSDASEFTIIGSGSIPVETATTLHTSIIDTATATSETGSATGPAASSSPSACRIRPTNKRSAEDILGREG</sequence>
<proteinExistence type="predicted"/>
<comment type="caution">
    <text evidence="1">The sequence shown here is derived from an EMBL/GenBank/DDBJ whole genome shotgun (WGS) entry which is preliminary data.</text>
</comment>
<gene>
    <name evidence="1" type="ORF">QFC22_003352</name>
</gene>
<organism evidence="1 2">
    <name type="scientific">Naganishia vaughanmartiniae</name>
    <dbReference type="NCBI Taxonomy" id="1424756"/>
    <lineage>
        <taxon>Eukaryota</taxon>
        <taxon>Fungi</taxon>
        <taxon>Dikarya</taxon>
        <taxon>Basidiomycota</taxon>
        <taxon>Agaricomycotina</taxon>
        <taxon>Tremellomycetes</taxon>
        <taxon>Filobasidiales</taxon>
        <taxon>Filobasidiaceae</taxon>
        <taxon>Naganishia</taxon>
    </lineage>
</organism>
<accession>A0ACC2XA27</accession>
<keyword evidence="2" id="KW-1185">Reference proteome</keyword>
<dbReference type="Proteomes" id="UP001243375">
    <property type="component" value="Unassembled WGS sequence"/>
</dbReference>
<evidence type="ECO:0000313" key="2">
    <source>
        <dbReference type="Proteomes" id="UP001243375"/>
    </source>
</evidence>